<proteinExistence type="predicted"/>
<organism evidence="2 3">
    <name type="scientific">Lojkania enalia</name>
    <dbReference type="NCBI Taxonomy" id="147567"/>
    <lineage>
        <taxon>Eukaryota</taxon>
        <taxon>Fungi</taxon>
        <taxon>Dikarya</taxon>
        <taxon>Ascomycota</taxon>
        <taxon>Pezizomycotina</taxon>
        <taxon>Dothideomycetes</taxon>
        <taxon>Pleosporomycetidae</taxon>
        <taxon>Pleosporales</taxon>
        <taxon>Pleosporales incertae sedis</taxon>
        <taxon>Lojkania</taxon>
    </lineage>
</organism>
<name>A0A9P4JYY1_9PLEO</name>
<accession>A0A9P4JYY1</accession>
<feature type="non-terminal residue" evidence="2">
    <location>
        <position position="1"/>
    </location>
</feature>
<dbReference type="EMBL" id="ML986993">
    <property type="protein sequence ID" value="KAF2257508.1"/>
    <property type="molecule type" value="Genomic_DNA"/>
</dbReference>
<gene>
    <name evidence="2" type="ORF">CC78DRAFT_483810</name>
</gene>
<dbReference type="Proteomes" id="UP000800093">
    <property type="component" value="Unassembled WGS sequence"/>
</dbReference>
<protein>
    <recommendedName>
        <fullName evidence="1">DUF7492 domain-containing protein</fullName>
    </recommendedName>
</protein>
<keyword evidence="3" id="KW-1185">Reference proteome</keyword>
<dbReference type="OrthoDB" id="64281at2759"/>
<dbReference type="InterPro" id="IPR055915">
    <property type="entry name" value="DUF7492"/>
</dbReference>
<feature type="domain" description="DUF7492" evidence="1">
    <location>
        <begin position="2"/>
        <end position="191"/>
    </location>
</feature>
<evidence type="ECO:0000313" key="2">
    <source>
        <dbReference type="EMBL" id="KAF2257508.1"/>
    </source>
</evidence>
<evidence type="ECO:0000259" key="1">
    <source>
        <dbReference type="Pfam" id="PF24320"/>
    </source>
</evidence>
<evidence type="ECO:0000313" key="3">
    <source>
        <dbReference type="Proteomes" id="UP000800093"/>
    </source>
</evidence>
<comment type="caution">
    <text evidence="2">The sequence shown here is derived from an EMBL/GenBank/DDBJ whole genome shotgun (WGS) entry which is preliminary data.</text>
</comment>
<dbReference type="AlphaFoldDB" id="A0A9P4JYY1"/>
<reference evidence="3" key="1">
    <citation type="journal article" date="2020" name="Stud. Mycol.">
        <title>101 Dothideomycetes genomes: A test case for predicting lifestyles and emergence of pathogens.</title>
        <authorList>
            <person name="Haridas S."/>
            <person name="Albert R."/>
            <person name="Binder M."/>
            <person name="Bloem J."/>
            <person name="LaButti K."/>
            <person name="Salamov A."/>
            <person name="Andreopoulos B."/>
            <person name="Baker S."/>
            <person name="Barry K."/>
            <person name="Bills G."/>
            <person name="Bluhm B."/>
            <person name="Cannon C."/>
            <person name="Castanera R."/>
            <person name="Culley D."/>
            <person name="Daum C."/>
            <person name="Ezra D."/>
            <person name="Gonzalez J."/>
            <person name="Henrissat B."/>
            <person name="Kuo A."/>
            <person name="Liang C."/>
            <person name="Lipzen A."/>
            <person name="Lutzoni F."/>
            <person name="Magnuson J."/>
            <person name="Mondo S."/>
            <person name="Nolan M."/>
            <person name="Ohm R."/>
            <person name="Pangilinan J."/>
            <person name="Park H.-J."/>
            <person name="Ramirez L."/>
            <person name="Alfaro M."/>
            <person name="Sun H."/>
            <person name="Tritt A."/>
            <person name="Yoshinaga Y."/>
            <person name="Zwiers L.-H."/>
            <person name="Turgeon B."/>
            <person name="Goodwin S."/>
            <person name="Spatafora J."/>
            <person name="Crous P."/>
            <person name="Grigoriev I."/>
        </authorList>
    </citation>
    <scope>NUCLEOTIDE SEQUENCE [LARGE SCALE GENOMIC DNA]</scope>
    <source>
        <strain evidence="3">CBS 304.66</strain>
    </source>
</reference>
<dbReference type="Pfam" id="PF24320">
    <property type="entry name" value="DUF7492"/>
    <property type="match status" value="1"/>
</dbReference>
<sequence length="192" mass="21944">PDVTDENMLYRLPPIDNRTQRIILPEDRICKETQRTRNQTMGSPMLSARTNDTILLLYLENGHVTRLDDDRAHNASGKIHIYGTLSPSPNDTLQDVQRHSELHGHRGRLSTANFDDGHCYEDNGTPIALQRKALPQRPHLEDGEGSNLWCTCRFRLPALVSGSIYTIYWVWDFSGLDFIEIYTTCLDVHIIA</sequence>